<organism evidence="2 3">
    <name type="scientific">Oryza meyeriana var. granulata</name>
    <dbReference type="NCBI Taxonomy" id="110450"/>
    <lineage>
        <taxon>Eukaryota</taxon>
        <taxon>Viridiplantae</taxon>
        <taxon>Streptophyta</taxon>
        <taxon>Embryophyta</taxon>
        <taxon>Tracheophyta</taxon>
        <taxon>Spermatophyta</taxon>
        <taxon>Magnoliopsida</taxon>
        <taxon>Liliopsida</taxon>
        <taxon>Poales</taxon>
        <taxon>Poaceae</taxon>
        <taxon>BOP clade</taxon>
        <taxon>Oryzoideae</taxon>
        <taxon>Oryzeae</taxon>
        <taxon>Oryzinae</taxon>
        <taxon>Oryza</taxon>
        <taxon>Oryza meyeriana</taxon>
    </lineage>
</organism>
<name>A0A6G1C6N3_9ORYZ</name>
<evidence type="ECO:0000313" key="2">
    <source>
        <dbReference type="EMBL" id="KAF0896128.1"/>
    </source>
</evidence>
<gene>
    <name evidence="2" type="ORF">E2562_019626</name>
</gene>
<protein>
    <submittedName>
        <fullName evidence="2">Uncharacterized protein</fullName>
    </submittedName>
</protein>
<comment type="caution">
    <text evidence="2">The sequence shown here is derived from an EMBL/GenBank/DDBJ whole genome shotgun (WGS) entry which is preliminary data.</text>
</comment>
<dbReference type="PROSITE" id="PS51257">
    <property type="entry name" value="PROKAR_LIPOPROTEIN"/>
    <property type="match status" value="1"/>
</dbReference>
<dbReference type="EMBL" id="SPHZ02000010">
    <property type="protein sequence ID" value="KAF0896128.1"/>
    <property type="molecule type" value="Genomic_DNA"/>
</dbReference>
<keyword evidence="3" id="KW-1185">Reference proteome</keyword>
<dbReference type="AlphaFoldDB" id="A0A6G1C6N3"/>
<feature type="region of interest" description="Disordered" evidence="1">
    <location>
        <begin position="57"/>
        <end position="84"/>
    </location>
</feature>
<proteinExistence type="predicted"/>
<reference evidence="2 3" key="1">
    <citation type="submission" date="2019-11" db="EMBL/GenBank/DDBJ databases">
        <title>Whole genome sequence of Oryza granulata.</title>
        <authorList>
            <person name="Li W."/>
        </authorList>
    </citation>
    <scope>NUCLEOTIDE SEQUENCE [LARGE SCALE GENOMIC DNA]</scope>
    <source>
        <strain evidence="3">cv. Menghai</strain>
        <tissue evidence="2">Leaf</tissue>
    </source>
</reference>
<evidence type="ECO:0000313" key="3">
    <source>
        <dbReference type="Proteomes" id="UP000479710"/>
    </source>
</evidence>
<sequence length="84" mass="9078">MCGRVASSRLAYTAPCGSVSWCSCLDVASSFDYIHTATCGYFGFLRTATCGSLHHSGVQPAPSSGSRRVFRARHPYTPPEGRFE</sequence>
<dbReference type="Proteomes" id="UP000479710">
    <property type="component" value="Unassembled WGS sequence"/>
</dbReference>
<accession>A0A6G1C6N3</accession>
<evidence type="ECO:0000256" key="1">
    <source>
        <dbReference type="SAM" id="MobiDB-lite"/>
    </source>
</evidence>